<accession>A0A382I211</accession>
<evidence type="ECO:0000313" key="1">
    <source>
        <dbReference type="EMBL" id="SVB93257.1"/>
    </source>
</evidence>
<dbReference type="EMBL" id="UINC01064513">
    <property type="protein sequence ID" value="SVB93257.1"/>
    <property type="molecule type" value="Genomic_DNA"/>
</dbReference>
<feature type="non-terminal residue" evidence="1">
    <location>
        <position position="1"/>
    </location>
</feature>
<proteinExistence type="predicted"/>
<reference evidence="1" key="1">
    <citation type="submission" date="2018-05" db="EMBL/GenBank/DDBJ databases">
        <authorList>
            <person name="Lanie J.A."/>
            <person name="Ng W.-L."/>
            <person name="Kazmierczak K.M."/>
            <person name="Andrzejewski T.M."/>
            <person name="Davidsen T.M."/>
            <person name="Wayne K.J."/>
            <person name="Tettelin H."/>
            <person name="Glass J.I."/>
            <person name="Rusch D."/>
            <person name="Podicherti R."/>
            <person name="Tsui H.-C.T."/>
            <person name="Winkler M.E."/>
        </authorList>
    </citation>
    <scope>NUCLEOTIDE SEQUENCE</scope>
</reference>
<protein>
    <submittedName>
        <fullName evidence="1">Uncharacterized protein</fullName>
    </submittedName>
</protein>
<dbReference type="AlphaFoldDB" id="A0A382I211"/>
<gene>
    <name evidence="1" type="ORF">METZ01_LOCUS246111</name>
</gene>
<organism evidence="1">
    <name type="scientific">marine metagenome</name>
    <dbReference type="NCBI Taxonomy" id="408172"/>
    <lineage>
        <taxon>unclassified sequences</taxon>
        <taxon>metagenomes</taxon>
        <taxon>ecological metagenomes</taxon>
    </lineage>
</organism>
<sequence length="55" mass="6236">VSFFSTTGIKQHSTAFRGIASIPHKRIAYNNEVKVVIKVKNDNAFLIQLYNTINQ</sequence>
<name>A0A382I211_9ZZZZ</name>